<feature type="region of interest" description="Disordered" evidence="13">
    <location>
        <begin position="367"/>
        <end position="427"/>
    </location>
</feature>
<dbReference type="AlphaFoldDB" id="A0A136PW95"/>
<dbReference type="EC" id="2.7.13.3" evidence="3"/>
<evidence type="ECO:0000256" key="10">
    <source>
        <dbReference type="ARBA" id="ARBA00022840"/>
    </source>
</evidence>
<dbReference type="CDD" id="cd00082">
    <property type="entry name" value="HisKA"/>
    <property type="match status" value="1"/>
</dbReference>
<dbReference type="Pfam" id="PF02518">
    <property type="entry name" value="HATPase_c"/>
    <property type="match status" value="1"/>
</dbReference>
<keyword evidence="8" id="KW-0547">Nucleotide-binding</keyword>
<dbReference type="SMART" id="SM00388">
    <property type="entry name" value="HisKA"/>
    <property type="match status" value="1"/>
</dbReference>
<evidence type="ECO:0000256" key="9">
    <source>
        <dbReference type="ARBA" id="ARBA00022777"/>
    </source>
</evidence>
<gene>
    <name evidence="17" type="ORF">AWW66_06865</name>
</gene>
<keyword evidence="18" id="KW-1185">Reference proteome</keyword>
<dbReference type="SUPFAM" id="SSF47384">
    <property type="entry name" value="Homodimeric domain of signal transducing histidine kinase"/>
    <property type="match status" value="1"/>
</dbReference>
<dbReference type="Gene3D" id="3.30.565.10">
    <property type="entry name" value="Histidine kinase-like ATPase, C-terminal domain"/>
    <property type="match status" value="1"/>
</dbReference>
<keyword evidence="4" id="KW-1003">Cell membrane</keyword>
<feature type="domain" description="Histidine kinase" evidence="15">
    <location>
        <begin position="227"/>
        <end position="423"/>
    </location>
</feature>
<name>A0A136PW95_9ACTN</name>
<keyword evidence="10" id="KW-0067">ATP-binding</keyword>
<dbReference type="SMART" id="SM00304">
    <property type="entry name" value="HAMP"/>
    <property type="match status" value="1"/>
</dbReference>
<comment type="caution">
    <text evidence="17">The sequence shown here is derived from an EMBL/GenBank/DDBJ whole genome shotgun (WGS) entry which is preliminary data.</text>
</comment>
<dbReference type="InterPro" id="IPR050980">
    <property type="entry name" value="2C_sensor_his_kinase"/>
</dbReference>
<dbReference type="PROSITE" id="PS50109">
    <property type="entry name" value="HIS_KIN"/>
    <property type="match status" value="1"/>
</dbReference>
<evidence type="ECO:0000256" key="4">
    <source>
        <dbReference type="ARBA" id="ARBA00022475"/>
    </source>
</evidence>
<keyword evidence="12" id="KW-0902">Two-component regulatory system</keyword>
<evidence type="ECO:0000259" key="15">
    <source>
        <dbReference type="PROSITE" id="PS50109"/>
    </source>
</evidence>
<evidence type="ECO:0000256" key="11">
    <source>
        <dbReference type="ARBA" id="ARBA00022989"/>
    </source>
</evidence>
<evidence type="ECO:0000313" key="17">
    <source>
        <dbReference type="EMBL" id="KXK62759.1"/>
    </source>
</evidence>
<dbReference type="Gene3D" id="1.10.287.130">
    <property type="match status" value="1"/>
</dbReference>
<organism evidence="17 18">
    <name type="scientific">Micromonospora rosaria</name>
    <dbReference type="NCBI Taxonomy" id="47874"/>
    <lineage>
        <taxon>Bacteria</taxon>
        <taxon>Bacillati</taxon>
        <taxon>Actinomycetota</taxon>
        <taxon>Actinomycetes</taxon>
        <taxon>Micromonosporales</taxon>
        <taxon>Micromonosporaceae</taxon>
        <taxon>Micromonospora</taxon>
    </lineage>
</organism>
<proteinExistence type="predicted"/>
<dbReference type="Proteomes" id="UP000070620">
    <property type="component" value="Unassembled WGS sequence"/>
</dbReference>
<dbReference type="InterPro" id="IPR003594">
    <property type="entry name" value="HATPase_dom"/>
</dbReference>
<evidence type="ECO:0000313" key="18">
    <source>
        <dbReference type="Proteomes" id="UP000070620"/>
    </source>
</evidence>
<dbReference type="PANTHER" id="PTHR44936">
    <property type="entry name" value="SENSOR PROTEIN CREC"/>
    <property type="match status" value="1"/>
</dbReference>
<dbReference type="GO" id="GO:0005524">
    <property type="term" value="F:ATP binding"/>
    <property type="evidence" value="ECO:0007669"/>
    <property type="project" value="UniProtKB-KW"/>
</dbReference>
<dbReference type="InterPro" id="IPR003660">
    <property type="entry name" value="HAMP_dom"/>
</dbReference>
<evidence type="ECO:0000256" key="1">
    <source>
        <dbReference type="ARBA" id="ARBA00000085"/>
    </source>
</evidence>
<dbReference type="Pfam" id="PF00512">
    <property type="entry name" value="HisKA"/>
    <property type="match status" value="1"/>
</dbReference>
<dbReference type="CDD" id="cd06225">
    <property type="entry name" value="HAMP"/>
    <property type="match status" value="1"/>
</dbReference>
<dbReference type="GO" id="GO:0005886">
    <property type="term" value="C:plasma membrane"/>
    <property type="evidence" value="ECO:0007669"/>
    <property type="project" value="UniProtKB-SubCell"/>
</dbReference>
<evidence type="ECO:0000259" key="16">
    <source>
        <dbReference type="PROSITE" id="PS50885"/>
    </source>
</evidence>
<accession>A0A136PW95</accession>
<dbReference type="GO" id="GO:0000155">
    <property type="term" value="F:phosphorelay sensor kinase activity"/>
    <property type="evidence" value="ECO:0007669"/>
    <property type="project" value="InterPro"/>
</dbReference>
<protein>
    <recommendedName>
        <fullName evidence="3">histidine kinase</fullName>
        <ecNumber evidence="3">2.7.13.3</ecNumber>
    </recommendedName>
</protein>
<sequence length="427" mass="44060">MRGRLALLAAAVGVLVLTAFLVPLALLVRDVTADRATVRATADAQSLVPVVGTADPEIVRLTVEQLVAQSRRPVSVFLPDGTILGAAAPRTPAVELAARGQSLTAEFDDGREVVIAVQRRADGIGVIRTVVPAAELTHGVTRAWLLLAGLGIVLVLVGLAVADRLARSLVGAITDLSTVSHRLANAELDARVTPAGPAELREVAGALNHLAGRIQVLLREEREQVADLSHRLRTPLTALRLEAESLRDPADAARVTAAVDGLERAVTGLIRQARWRTPTAGAAVCDAAAIVGDRVAFWSVLAEDTGRAVTLDLAEGPLPVGVPADELEAAVDALLGNVFAHTPDETPFTVRLAPDGGHVLLTVADEGPGMPPGTVRRGASHGGSTGLGLDIAQRAAEASGGSLEVGTGPEGGARVLLRLGPPRSPND</sequence>
<keyword evidence="14" id="KW-0472">Membrane</keyword>
<evidence type="ECO:0000256" key="3">
    <source>
        <dbReference type="ARBA" id="ARBA00012438"/>
    </source>
</evidence>
<evidence type="ECO:0000256" key="5">
    <source>
        <dbReference type="ARBA" id="ARBA00022553"/>
    </source>
</evidence>
<dbReference type="InterPro" id="IPR003661">
    <property type="entry name" value="HisK_dim/P_dom"/>
</dbReference>
<evidence type="ECO:0000256" key="14">
    <source>
        <dbReference type="SAM" id="Phobius"/>
    </source>
</evidence>
<feature type="transmembrane region" description="Helical" evidence="14">
    <location>
        <begin position="143"/>
        <end position="162"/>
    </location>
</feature>
<evidence type="ECO:0000256" key="8">
    <source>
        <dbReference type="ARBA" id="ARBA00022741"/>
    </source>
</evidence>
<dbReference type="RefSeq" id="WP_067361382.1">
    <property type="nucleotide sequence ID" value="NZ_JBIUBN010000024.1"/>
</dbReference>
<dbReference type="InterPro" id="IPR005467">
    <property type="entry name" value="His_kinase_dom"/>
</dbReference>
<keyword evidence="6" id="KW-0808">Transferase</keyword>
<keyword evidence="5" id="KW-0597">Phosphoprotein</keyword>
<dbReference type="InterPro" id="IPR036097">
    <property type="entry name" value="HisK_dim/P_sf"/>
</dbReference>
<dbReference type="InterPro" id="IPR036890">
    <property type="entry name" value="HATPase_C_sf"/>
</dbReference>
<evidence type="ECO:0000256" key="6">
    <source>
        <dbReference type="ARBA" id="ARBA00022679"/>
    </source>
</evidence>
<evidence type="ECO:0000256" key="2">
    <source>
        <dbReference type="ARBA" id="ARBA00004651"/>
    </source>
</evidence>
<keyword evidence="11 14" id="KW-1133">Transmembrane helix</keyword>
<dbReference type="OrthoDB" id="3206505at2"/>
<keyword evidence="9 17" id="KW-0418">Kinase</keyword>
<dbReference type="EMBL" id="LRQV01000014">
    <property type="protein sequence ID" value="KXK62759.1"/>
    <property type="molecule type" value="Genomic_DNA"/>
</dbReference>
<feature type="domain" description="HAMP" evidence="16">
    <location>
        <begin position="167"/>
        <end position="219"/>
    </location>
</feature>
<dbReference type="PROSITE" id="PS50885">
    <property type="entry name" value="HAMP"/>
    <property type="match status" value="1"/>
</dbReference>
<comment type="subcellular location">
    <subcellularLocation>
        <location evidence="2">Cell membrane</location>
        <topology evidence="2">Multi-pass membrane protein</topology>
    </subcellularLocation>
</comment>
<reference evidence="17 18" key="1">
    <citation type="submission" date="2016-01" db="EMBL/GenBank/DDBJ databases">
        <title>Whole genome sequence and analysis of Micromonospora rosaria DSM 803, which can produce antibacterial substance rosamicin.</title>
        <authorList>
            <person name="Yang H."/>
            <person name="He X."/>
            <person name="Zhu D."/>
        </authorList>
    </citation>
    <scope>NUCLEOTIDE SEQUENCE [LARGE SCALE GENOMIC DNA]</scope>
    <source>
        <strain evidence="17 18">DSM 803</strain>
    </source>
</reference>
<dbReference type="Pfam" id="PF00672">
    <property type="entry name" value="HAMP"/>
    <property type="match status" value="1"/>
</dbReference>
<evidence type="ECO:0000256" key="7">
    <source>
        <dbReference type="ARBA" id="ARBA00022692"/>
    </source>
</evidence>
<dbReference type="SMART" id="SM00387">
    <property type="entry name" value="HATPase_c"/>
    <property type="match status" value="1"/>
</dbReference>
<comment type="catalytic activity">
    <reaction evidence="1">
        <text>ATP + protein L-histidine = ADP + protein N-phospho-L-histidine.</text>
        <dbReference type="EC" id="2.7.13.3"/>
    </reaction>
</comment>
<keyword evidence="7 14" id="KW-0812">Transmembrane</keyword>
<dbReference type="SUPFAM" id="SSF55874">
    <property type="entry name" value="ATPase domain of HSP90 chaperone/DNA topoisomerase II/histidine kinase"/>
    <property type="match status" value="1"/>
</dbReference>
<evidence type="ECO:0000256" key="13">
    <source>
        <dbReference type="SAM" id="MobiDB-lite"/>
    </source>
</evidence>
<evidence type="ECO:0000256" key="12">
    <source>
        <dbReference type="ARBA" id="ARBA00023012"/>
    </source>
</evidence>
<dbReference type="PANTHER" id="PTHR44936:SF9">
    <property type="entry name" value="SENSOR PROTEIN CREC"/>
    <property type="match status" value="1"/>
</dbReference>